<protein>
    <submittedName>
        <fullName evidence="1">Uncharacterized protein</fullName>
    </submittedName>
</protein>
<organism evidence="1 2">
    <name type="scientific">Oryzias melastigma</name>
    <name type="common">Marine medaka</name>
    <dbReference type="NCBI Taxonomy" id="30732"/>
    <lineage>
        <taxon>Eukaryota</taxon>
        <taxon>Metazoa</taxon>
        <taxon>Chordata</taxon>
        <taxon>Craniata</taxon>
        <taxon>Vertebrata</taxon>
        <taxon>Euteleostomi</taxon>
        <taxon>Actinopterygii</taxon>
        <taxon>Neopterygii</taxon>
        <taxon>Teleostei</taxon>
        <taxon>Neoteleostei</taxon>
        <taxon>Acanthomorphata</taxon>
        <taxon>Ovalentaria</taxon>
        <taxon>Atherinomorphae</taxon>
        <taxon>Beloniformes</taxon>
        <taxon>Adrianichthyidae</taxon>
        <taxon>Oryziinae</taxon>
        <taxon>Oryzias</taxon>
    </lineage>
</organism>
<accession>A0A834CFA2</accession>
<dbReference type="EMBL" id="WKFB01000214">
    <property type="protein sequence ID" value="KAF6731437.1"/>
    <property type="molecule type" value="Genomic_DNA"/>
</dbReference>
<sequence length="122" mass="13654">MLPWPPPSVGHRSMGLQVLQNQLFFQSIAFFCLIKSSFPKLVNTASPMGQLEREISGALEADKWRESAVIRQSGSGRGTIAKSGSWLLTPSHKLLIRLTFRDLEEPRLRCNTTAWSSARLTL</sequence>
<proteinExistence type="predicted"/>
<gene>
    <name evidence="1" type="ORF">FQA47_025097</name>
</gene>
<comment type="caution">
    <text evidence="1">The sequence shown here is derived from an EMBL/GenBank/DDBJ whole genome shotgun (WGS) entry which is preliminary data.</text>
</comment>
<reference evidence="1" key="1">
    <citation type="journal article" name="BMC Genomics">
        <title>Long-read sequencing and de novo genome assembly of marine medaka (Oryzias melastigma).</title>
        <authorList>
            <person name="Liang P."/>
            <person name="Saqib H.S.A."/>
            <person name="Ni X."/>
            <person name="Shen Y."/>
        </authorList>
    </citation>
    <scope>NUCLEOTIDE SEQUENCE</scope>
    <source>
        <strain evidence="1">Bigg-433</strain>
    </source>
</reference>
<dbReference type="Proteomes" id="UP000646548">
    <property type="component" value="Unassembled WGS sequence"/>
</dbReference>
<name>A0A834CFA2_ORYME</name>
<evidence type="ECO:0000313" key="1">
    <source>
        <dbReference type="EMBL" id="KAF6731437.1"/>
    </source>
</evidence>
<evidence type="ECO:0000313" key="2">
    <source>
        <dbReference type="Proteomes" id="UP000646548"/>
    </source>
</evidence>
<dbReference type="AlphaFoldDB" id="A0A834CFA2"/>